<comment type="caution">
    <text evidence="4">The sequence shown here is derived from an EMBL/GenBank/DDBJ whole genome shotgun (WGS) entry which is preliminary data.</text>
</comment>
<dbReference type="Gene3D" id="3.90.226.10">
    <property type="entry name" value="2-enoyl-CoA Hydratase, Chain A, domain 1"/>
    <property type="match status" value="1"/>
</dbReference>
<dbReference type="Pfam" id="PF03572">
    <property type="entry name" value="Peptidase_S41"/>
    <property type="match status" value="1"/>
</dbReference>
<evidence type="ECO:0000259" key="3">
    <source>
        <dbReference type="PROSITE" id="PS50106"/>
    </source>
</evidence>
<dbReference type="SMART" id="SM00228">
    <property type="entry name" value="PDZ"/>
    <property type="match status" value="1"/>
</dbReference>
<accession>A0ABX2EHK6</accession>
<reference evidence="4 5" key="1">
    <citation type="submission" date="2020-05" db="EMBL/GenBank/DDBJ databases">
        <title>Aquincola sp. isolate from soil.</title>
        <authorList>
            <person name="Han J."/>
            <person name="Kim D.-U."/>
        </authorList>
    </citation>
    <scope>NUCLEOTIDE SEQUENCE [LARGE SCALE GENOMIC DNA]</scope>
    <source>
        <strain evidence="4 5">S2</strain>
    </source>
</reference>
<sequence>MSRIHRCAVGLAALLLLAACGGGGSAIYERVDDCSDSARKTALRDYFNEWYFWYGISPRPDPNGPATVSGYFSSLLYTGGNASFPADRWSYFDTTANFNQFYGEGRALGYGLFVTGLEVEGRPDLPLYLRYVEPLSPAGLAGAVRGDRILSINGRSAASIIAANDYSVLSPASAGVNLQIELDGPVGHRTLTLQSASYELRPVTRAQMVTTPQGREVGYLHVKDMISQALAPAGDAMAHFRAAGASELVLDLRYNGGGLVTVSRDIASLVAGPRASGRTYASLLYNDKRAAANNTSYQFTNPPQALGLARVYILAGERTCSASEQLAIGLRPFVNVVLVGDASCGKPVGFLPHDDRCGTTYSVVNFESVNASNEGRYFSGLRPTCAVNEDWTKPLGATDEPLLATALAHADGQACTAPALSTRARPLAVRPGGPLNDGERPAMIPR</sequence>
<dbReference type="Gene3D" id="3.30.750.170">
    <property type="match status" value="1"/>
</dbReference>
<evidence type="ECO:0000313" key="5">
    <source>
        <dbReference type="Proteomes" id="UP000737171"/>
    </source>
</evidence>
<feature type="region of interest" description="Disordered" evidence="1">
    <location>
        <begin position="426"/>
        <end position="446"/>
    </location>
</feature>
<feature type="domain" description="PDZ" evidence="3">
    <location>
        <begin position="104"/>
        <end position="184"/>
    </location>
</feature>
<organism evidence="4 5">
    <name type="scientific">Pseudaquabacterium terrae</name>
    <dbReference type="NCBI Taxonomy" id="2732868"/>
    <lineage>
        <taxon>Bacteria</taxon>
        <taxon>Pseudomonadati</taxon>
        <taxon>Pseudomonadota</taxon>
        <taxon>Betaproteobacteria</taxon>
        <taxon>Burkholderiales</taxon>
        <taxon>Sphaerotilaceae</taxon>
        <taxon>Pseudaquabacterium</taxon>
    </lineage>
</organism>
<dbReference type="InterPro" id="IPR005151">
    <property type="entry name" value="Tail-specific_protease"/>
</dbReference>
<dbReference type="InterPro" id="IPR036034">
    <property type="entry name" value="PDZ_sf"/>
</dbReference>
<keyword evidence="5" id="KW-1185">Reference proteome</keyword>
<dbReference type="Gene3D" id="2.30.42.10">
    <property type="match status" value="1"/>
</dbReference>
<feature type="signal peptide" evidence="2">
    <location>
        <begin position="1"/>
        <end position="18"/>
    </location>
</feature>
<dbReference type="SMART" id="SM00245">
    <property type="entry name" value="TSPc"/>
    <property type="match status" value="1"/>
</dbReference>
<feature type="chain" id="PRO_5045696970" evidence="2">
    <location>
        <begin position="19"/>
        <end position="446"/>
    </location>
</feature>
<evidence type="ECO:0000256" key="2">
    <source>
        <dbReference type="SAM" id="SignalP"/>
    </source>
</evidence>
<protein>
    <submittedName>
        <fullName evidence="4">Peptidase S41</fullName>
    </submittedName>
</protein>
<dbReference type="PANTHER" id="PTHR32060:SF30">
    <property type="entry name" value="CARBOXY-TERMINAL PROCESSING PROTEASE CTPA"/>
    <property type="match status" value="1"/>
</dbReference>
<dbReference type="SUPFAM" id="SSF50156">
    <property type="entry name" value="PDZ domain-like"/>
    <property type="match status" value="1"/>
</dbReference>
<proteinExistence type="predicted"/>
<dbReference type="PANTHER" id="PTHR32060">
    <property type="entry name" value="TAIL-SPECIFIC PROTEASE"/>
    <property type="match status" value="1"/>
</dbReference>
<dbReference type="CDD" id="cd07561">
    <property type="entry name" value="Peptidase_S41_CPP_like"/>
    <property type="match status" value="1"/>
</dbReference>
<dbReference type="PROSITE" id="PS50106">
    <property type="entry name" value="PDZ"/>
    <property type="match status" value="1"/>
</dbReference>
<evidence type="ECO:0000256" key="1">
    <source>
        <dbReference type="SAM" id="MobiDB-lite"/>
    </source>
</evidence>
<dbReference type="Proteomes" id="UP000737171">
    <property type="component" value="Unassembled WGS sequence"/>
</dbReference>
<dbReference type="InterPro" id="IPR029045">
    <property type="entry name" value="ClpP/crotonase-like_dom_sf"/>
</dbReference>
<keyword evidence="2" id="KW-0732">Signal</keyword>
<dbReference type="InterPro" id="IPR001478">
    <property type="entry name" value="PDZ"/>
</dbReference>
<dbReference type="SUPFAM" id="SSF52096">
    <property type="entry name" value="ClpP/crotonase"/>
    <property type="match status" value="1"/>
</dbReference>
<name>A0ABX2EHK6_9BURK</name>
<gene>
    <name evidence="4" type="ORF">HLB44_13820</name>
</gene>
<dbReference type="PROSITE" id="PS51257">
    <property type="entry name" value="PROKAR_LIPOPROTEIN"/>
    <property type="match status" value="1"/>
</dbReference>
<evidence type="ECO:0000313" key="4">
    <source>
        <dbReference type="EMBL" id="NRF68066.1"/>
    </source>
</evidence>
<dbReference type="EMBL" id="JABRWJ010000004">
    <property type="protein sequence ID" value="NRF68066.1"/>
    <property type="molecule type" value="Genomic_DNA"/>
</dbReference>
<dbReference type="RefSeq" id="WP_173123376.1">
    <property type="nucleotide sequence ID" value="NZ_JABRWJ010000004.1"/>
</dbReference>